<evidence type="ECO:0000256" key="1">
    <source>
        <dbReference type="ARBA" id="ARBA00023172"/>
    </source>
</evidence>
<reference evidence="4 5" key="1">
    <citation type="journal article" date="2015" name="Genome Announc.">
        <title>Draft Genome Sequences of Leptospira santarosai Strains U160, U164, and U233, Isolated from Asymptomatic Cattle.</title>
        <authorList>
            <person name="Kremer F.S."/>
            <person name="Eslabao M.R."/>
            <person name="Provisor M."/>
            <person name="Woloski R.D."/>
            <person name="Ramires O.V."/>
            <person name="Moreno L.Z."/>
            <person name="Moreno A.M."/>
            <person name="Hamond C."/>
            <person name="Lilenbaum W."/>
            <person name="Dellagostin O.A."/>
        </authorList>
    </citation>
    <scope>NUCLEOTIDE SEQUENCE [LARGE SCALE GENOMIC DNA]</scope>
    <source>
        <strain evidence="4 5">U160</strain>
    </source>
</reference>
<evidence type="ECO:0000256" key="2">
    <source>
        <dbReference type="SAM" id="MobiDB-lite"/>
    </source>
</evidence>
<dbReference type="Proteomes" id="UP000033961">
    <property type="component" value="Chromosome I"/>
</dbReference>
<evidence type="ECO:0000313" key="5">
    <source>
        <dbReference type="Proteomes" id="UP000033961"/>
    </source>
</evidence>
<dbReference type="AlphaFoldDB" id="A0A2P1QVW0"/>
<gene>
    <name evidence="4" type="ORF">XB16_2748</name>
</gene>
<name>A0A2P1QVW0_9LEPT</name>
<feature type="region of interest" description="Disordered" evidence="2">
    <location>
        <begin position="13"/>
        <end position="32"/>
    </location>
</feature>
<dbReference type="GO" id="GO:0003677">
    <property type="term" value="F:DNA binding"/>
    <property type="evidence" value="ECO:0007669"/>
    <property type="project" value="InterPro"/>
</dbReference>
<dbReference type="SUPFAM" id="SSF56349">
    <property type="entry name" value="DNA breaking-rejoining enzymes"/>
    <property type="match status" value="1"/>
</dbReference>
<evidence type="ECO:0000259" key="3">
    <source>
        <dbReference type="Pfam" id="PF00589"/>
    </source>
</evidence>
<dbReference type="EMBL" id="CP027843">
    <property type="protein sequence ID" value="AVQ13052.1"/>
    <property type="molecule type" value="Genomic_DNA"/>
</dbReference>
<dbReference type="Gene3D" id="1.10.443.10">
    <property type="entry name" value="Intergrase catalytic core"/>
    <property type="match status" value="1"/>
</dbReference>
<dbReference type="Pfam" id="PF00589">
    <property type="entry name" value="Phage_integrase"/>
    <property type="match status" value="1"/>
</dbReference>
<dbReference type="InterPro" id="IPR011010">
    <property type="entry name" value="DNA_brk_join_enz"/>
</dbReference>
<dbReference type="InterPro" id="IPR002104">
    <property type="entry name" value="Integrase_catalytic"/>
</dbReference>
<proteinExistence type="predicted"/>
<feature type="domain" description="Tyr recombinase" evidence="3">
    <location>
        <begin position="50"/>
        <end position="99"/>
    </location>
</feature>
<evidence type="ECO:0000313" key="4">
    <source>
        <dbReference type="EMBL" id="AVQ13052.1"/>
    </source>
</evidence>
<dbReference type="InterPro" id="IPR013762">
    <property type="entry name" value="Integrase-like_cat_sf"/>
</dbReference>
<sequence>MSSRSNVISIAEYHNKRNNTPKNSNPESGLMLGKGLTDQAMMELVRQFSDPKTERDYRNRALLLLMSKTGLRAKEIVSLKFSQLFQAPSGEMLISYIKGTSIKSEKWKQ</sequence>
<dbReference type="GO" id="GO:0006310">
    <property type="term" value="P:DNA recombination"/>
    <property type="evidence" value="ECO:0007669"/>
    <property type="project" value="UniProtKB-KW"/>
</dbReference>
<accession>A0A2P1QVW0</accession>
<feature type="compositionally biased region" description="Polar residues" evidence="2">
    <location>
        <begin position="18"/>
        <end position="27"/>
    </location>
</feature>
<keyword evidence="1" id="KW-0233">DNA recombination</keyword>
<protein>
    <submittedName>
        <fullName evidence="4">Site-specific recombinase, phage integrase family</fullName>
    </submittedName>
</protein>
<dbReference type="GO" id="GO:0015074">
    <property type="term" value="P:DNA integration"/>
    <property type="evidence" value="ECO:0007669"/>
    <property type="project" value="InterPro"/>
</dbReference>
<organism evidence="4 5">
    <name type="scientific">Leptospira santarosai</name>
    <dbReference type="NCBI Taxonomy" id="28183"/>
    <lineage>
        <taxon>Bacteria</taxon>
        <taxon>Pseudomonadati</taxon>
        <taxon>Spirochaetota</taxon>
        <taxon>Spirochaetia</taxon>
        <taxon>Leptospirales</taxon>
        <taxon>Leptospiraceae</taxon>
        <taxon>Leptospira</taxon>
    </lineage>
</organism>